<keyword evidence="3" id="KW-1185">Reference proteome</keyword>
<accession>A0A9P5N5G4</accession>
<name>A0A9P5N5G4_9AGAM</name>
<evidence type="ECO:0008006" key="4">
    <source>
        <dbReference type="Google" id="ProtNLM"/>
    </source>
</evidence>
<dbReference type="AlphaFoldDB" id="A0A9P5N5G4"/>
<evidence type="ECO:0000313" key="2">
    <source>
        <dbReference type="EMBL" id="KAF8486902.1"/>
    </source>
</evidence>
<organism evidence="2 3">
    <name type="scientific">Russula ochroleuca</name>
    <dbReference type="NCBI Taxonomy" id="152965"/>
    <lineage>
        <taxon>Eukaryota</taxon>
        <taxon>Fungi</taxon>
        <taxon>Dikarya</taxon>
        <taxon>Basidiomycota</taxon>
        <taxon>Agaricomycotina</taxon>
        <taxon>Agaricomycetes</taxon>
        <taxon>Russulales</taxon>
        <taxon>Russulaceae</taxon>
        <taxon>Russula</taxon>
    </lineage>
</organism>
<dbReference type="EMBL" id="WHVB01000001">
    <property type="protein sequence ID" value="KAF8486902.1"/>
    <property type="molecule type" value="Genomic_DNA"/>
</dbReference>
<gene>
    <name evidence="2" type="ORF">DFH94DRAFT_701596</name>
</gene>
<dbReference type="Proteomes" id="UP000759537">
    <property type="component" value="Unassembled WGS sequence"/>
</dbReference>
<sequence length="83" mass="8811">MCVTIRHVIRALVSGLGVLGITHAANGQEHTVLHDQVHDEGHPTLKASSRRGCGPSQGELAVVGPASLIINPESESWVWRVGN</sequence>
<evidence type="ECO:0000313" key="3">
    <source>
        <dbReference type="Proteomes" id="UP000759537"/>
    </source>
</evidence>
<reference evidence="2" key="2">
    <citation type="journal article" date="2020" name="Nat. Commun.">
        <title>Large-scale genome sequencing of mycorrhizal fungi provides insights into the early evolution of symbiotic traits.</title>
        <authorList>
            <person name="Miyauchi S."/>
            <person name="Kiss E."/>
            <person name="Kuo A."/>
            <person name="Drula E."/>
            <person name="Kohler A."/>
            <person name="Sanchez-Garcia M."/>
            <person name="Morin E."/>
            <person name="Andreopoulos B."/>
            <person name="Barry K.W."/>
            <person name="Bonito G."/>
            <person name="Buee M."/>
            <person name="Carver A."/>
            <person name="Chen C."/>
            <person name="Cichocki N."/>
            <person name="Clum A."/>
            <person name="Culley D."/>
            <person name="Crous P.W."/>
            <person name="Fauchery L."/>
            <person name="Girlanda M."/>
            <person name="Hayes R.D."/>
            <person name="Keri Z."/>
            <person name="LaButti K."/>
            <person name="Lipzen A."/>
            <person name="Lombard V."/>
            <person name="Magnuson J."/>
            <person name="Maillard F."/>
            <person name="Murat C."/>
            <person name="Nolan M."/>
            <person name="Ohm R.A."/>
            <person name="Pangilinan J."/>
            <person name="Pereira M.F."/>
            <person name="Perotto S."/>
            <person name="Peter M."/>
            <person name="Pfister S."/>
            <person name="Riley R."/>
            <person name="Sitrit Y."/>
            <person name="Stielow J.B."/>
            <person name="Szollosi G."/>
            <person name="Zifcakova L."/>
            <person name="Stursova M."/>
            <person name="Spatafora J.W."/>
            <person name="Tedersoo L."/>
            <person name="Vaario L.M."/>
            <person name="Yamada A."/>
            <person name="Yan M."/>
            <person name="Wang P."/>
            <person name="Xu J."/>
            <person name="Bruns T."/>
            <person name="Baldrian P."/>
            <person name="Vilgalys R."/>
            <person name="Dunand C."/>
            <person name="Henrissat B."/>
            <person name="Grigoriev I.V."/>
            <person name="Hibbett D."/>
            <person name="Nagy L.G."/>
            <person name="Martin F.M."/>
        </authorList>
    </citation>
    <scope>NUCLEOTIDE SEQUENCE</scope>
    <source>
        <strain evidence="2">Prilba</strain>
    </source>
</reference>
<keyword evidence="1" id="KW-0732">Signal</keyword>
<feature type="chain" id="PRO_5040238985" description="Secreted protein" evidence="1">
    <location>
        <begin position="28"/>
        <end position="83"/>
    </location>
</feature>
<protein>
    <recommendedName>
        <fullName evidence="4">Secreted protein</fullName>
    </recommendedName>
</protein>
<feature type="signal peptide" evidence="1">
    <location>
        <begin position="1"/>
        <end position="27"/>
    </location>
</feature>
<reference evidence="2" key="1">
    <citation type="submission" date="2019-10" db="EMBL/GenBank/DDBJ databases">
        <authorList>
            <consortium name="DOE Joint Genome Institute"/>
            <person name="Kuo A."/>
            <person name="Miyauchi S."/>
            <person name="Kiss E."/>
            <person name="Drula E."/>
            <person name="Kohler A."/>
            <person name="Sanchez-Garcia M."/>
            <person name="Andreopoulos B."/>
            <person name="Barry K.W."/>
            <person name="Bonito G."/>
            <person name="Buee M."/>
            <person name="Carver A."/>
            <person name="Chen C."/>
            <person name="Cichocki N."/>
            <person name="Clum A."/>
            <person name="Culley D."/>
            <person name="Crous P.W."/>
            <person name="Fauchery L."/>
            <person name="Girlanda M."/>
            <person name="Hayes R."/>
            <person name="Keri Z."/>
            <person name="LaButti K."/>
            <person name="Lipzen A."/>
            <person name="Lombard V."/>
            <person name="Magnuson J."/>
            <person name="Maillard F."/>
            <person name="Morin E."/>
            <person name="Murat C."/>
            <person name="Nolan M."/>
            <person name="Ohm R."/>
            <person name="Pangilinan J."/>
            <person name="Pereira M."/>
            <person name="Perotto S."/>
            <person name="Peter M."/>
            <person name="Riley R."/>
            <person name="Sitrit Y."/>
            <person name="Stielow B."/>
            <person name="Szollosi G."/>
            <person name="Zifcakova L."/>
            <person name="Stursova M."/>
            <person name="Spatafora J.W."/>
            <person name="Tedersoo L."/>
            <person name="Vaario L.-M."/>
            <person name="Yamada A."/>
            <person name="Yan M."/>
            <person name="Wang P."/>
            <person name="Xu J."/>
            <person name="Bruns T."/>
            <person name="Baldrian P."/>
            <person name="Vilgalys R."/>
            <person name="Henrissat B."/>
            <person name="Grigoriev I.V."/>
            <person name="Hibbett D."/>
            <person name="Nagy L.G."/>
            <person name="Martin F.M."/>
        </authorList>
    </citation>
    <scope>NUCLEOTIDE SEQUENCE</scope>
    <source>
        <strain evidence="2">Prilba</strain>
    </source>
</reference>
<proteinExistence type="predicted"/>
<comment type="caution">
    <text evidence="2">The sequence shown here is derived from an EMBL/GenBank/DDBJ whole genome shotgun (WGS) entry which is preliminary data.</text>
</comment>
<evidence type="ECO:0000256" key="1">
    <source>
        <dbReference type="SAM" id="SignalP"/>
    </source>
</evidence>